<gene>
    <name evidence="1" type="ORF">P170DRAFT_423373</name>
</gene>
<proteinExistence type="predicted"/>
<keyword evidence="2" id="KW-1185">Reference proteome</keyword>
<dbReference type="GeneID" id="36555203"/>
<name>A0A2I2GHZ6_9EURO</name>
<dbReference type="Proteomes" id="UP000234275">
    <property type="component" value="Unassembled WGS sequence"/>
</dbReference>
<dbReference type="EMBL" id="MSFO01000002">
    <property type="protein sequence ID" value="PLB52506.1"/>
    <property type="molecule type" value="Genomic_DNA"/>
</dbReference>
<evidence type="ECO:0000313" key="2">
    <source>
        <dbReference type="Proteomes" id="UP000234275"/>
    </source>
</evidence>
<comment type="caution">
    <text evidence="1">The sequence shown here is derived from an EMBL/GenBank/DDBJ whole genome shotgun (WGS) entry which is preliminary data.</text>
</comment>
<dbReference type="AlphaFoldDB" id="A0A2I2GHZ6"/>
<dbReference type="VEuPathDB" id="FungiDB:P170DRAFT_423373"/>
<reference evidence="1 2" key="1">
    <citation type="submission" date="2016-12" db="EMBL/GenBank/DDBJ databases">
        <title>The genomes of Aspergillus section Nigri reveals drivers in fungal speciation.</title>
        <authorList>
            <consortium name="DOE Joint Genome Institute"/>
            <person name="Vesth T.C."/>
            <person name="Nybo J."/>
            <person name="Theobald S."/>
            <person name="Brandl J."/>
            <person name="Frisvad J.C."/>
            <person name="Nielsen K.F."/>
            <person name="Lyhne E.K."/>
            <person name="Kogle M.E."/>
            <person name="Kuo A."/>
            <person name="Riley R."/>
            <person name="Clum A."/>
            <person name="Nolan M."/>
            <person name="Lipzen A."/>
            <person name="Salamov A."/>
            <person name="Henrissat B."/>
            <person name="Wiebenga A."/>
            <person name="De Vries R.P."/>
            <person name="Grigoriev I.V."/>
            <person name="Mortensen U.H."/>
            <person name="Andersen M.R."/>
            <person name="Baker S.E."/>
        </authorList>
    </citation>
    <scope>NUCLEOTIDE SEQUENCE [LARGE SCALE GENOMIC DNA]</scope>
    <source>
        <strain evidence="1 2">IBT 23096</strain>
    </source>
</reference>
<accession>A0A2I2GHZ6</accession>
<dbReference type="RefSeq" id="XP_024707808.1">
    <property type="nucleotide sequence ID" value="XM_024847504.1"/>
</dbReference>
<sequence>MYPRLDQCTLLKFEGTRLTIGNDYYLLSTLFSEKVHDELGVRQAVFLGHRGQDGLASIIKVRIEMNPRIIEDPKSRPGILEWSTRLFQNEIKALIDCQDLRSTPNLLGQSVQVQNNQYEYPGGYIHIIAMSRMPGMPVTEYSDLSDTEGVYIKARLMEILESIRLHGWYITGGYPEKVIYERSTRTVSLTSLGNSEKADLSKPEKYPFTENNDILLGFGQNVWWI</sequence>
<protein>
    <submittedName>
        <fullName evidence="1">Uncharacterized protein</fullName>
    </submittedName>
</protein>
<dbReference type="OrthoDB" id="4500198at2759"/>
<organism evidence="1 2">
    <name type="scientific">Aspergillus steynii IBT 23096</name>
    <dbReference type="NCBI Taxonomy" id="1392250"/>
    <lineage>
        <taxon>Eukaryota</taxon>
        <taxon>Fungi</taxon>
        <taxon>Dikarya</taxon>
        <taxon>Ascomycota</taxon>
        <taxon>Pezizomycotina</taxon>
        <taxon>Eurotiomycetes</taxon>
        <taxon>Eurotiomycetidae</taxon>
        <taxon>Eurotiales</taxon>
        <taxon>Aspergillaceae</taxon>
        <taxon>Aspergillus</taxon>
        <taxon>Aspergillus subgen. Circumdati</taxon>
    </lineage>
</organism>
<evidence type="ECO:0000313" key="1">
    <source>
        <dbReference type="EMBL" id="PLB52506.1"/>
    </source>
</evidence>